<dbReference type="Gene3D" id="2.130.10.10">
    <property type="entry name" value="YVTN repeat-like/Quinoprotein amine dehydrogenase"/>
    <property type="match status" value="1"/>
</dbReference>
<evidence type="ECO:0000313" key="10">
    <source>
        <dbReference type="EMBL" id="KAL0580759.1"/>
    </source>
</evidence>
<dbReference type="PANTHER" id="PTHR17605:SF0">
    <property type="entry name" value="RIBOSOME BIOGENESIS PROTEIN BOP1"/>
    <property type="match status" value="1"/>
</dbReference>
<dbReference type="Pfam" id="PF00400">
    <property type="entry name" value="WD40"/>
    <property type="match status" value="4"/>
</dbReference>
<comment type="caution">
    <text evidence="10">The sequence shown here is derived from an EMBL/GenBank/DDBJ whole genome shotgun (WGS) entry which is preliminary data.</text>
</comment>
<feature type="repeat" description="WD" evidence="7">
    <location>
        <begin position="660"/>
        <end position="701"/>
    </location>
</feature>
<dbReference type="InterPro" id="IPR012953">
    <property type="entry name" value="BOP1_N_dom"/>
</dbReference>
<feature type="repeat" description="WD" evidence="7">
    <location>
        <begin position="405"/>
        <end position="446"/>
    </location>
</feature>
<evidence type="ECO:0000256" key="6">
    <source>
        <dbReference type="HAMAP-Rule" id="MF_03027"/>
    </source>
</evidence>
<comment type="subcellular location">
    <subcellularLocation>
        <location evidence="6">Nucleus</location>
        <location evidence="6">Nucleolus</location>
    </subcellularLocation>
    <subcellularLocation>
        <location evidence="6">Nucleus</location>
        <location evidence="6">Nucleoplasm</location>
    </subcellularLocation>
</comment>
<keyword evidence="3 7" id="KW-0853">WD repeat</keyword>
<dbReference type="EMBL" id="JBAHYK010000023">
    <property type="protein sequence ID" value="KAL0580759.1"/>
    <property type="molecule type" value="Genomic_DNA"/>
</dbReference>
<evidence type="ECO:0000256" key="1">
    <source>
        <dbReference type="ARBA" id="ARBA00022517"/>
    </source>
</evidence>
<keyword evidence="1 6" id="KW-0690">Ribosome biogenesis</keyword>
<name>A0ABR3FZF2_9AGAR</name>
<keyword evidence="5 6" id="KW-0539">Nucleus</keyword>
<dbReference type="SUPFAM" id="SSF50978">
    <property type="entry name" value="WD40 repeat-like"/>
    <property type="match status" value="1"/>
</dbReference>
<feature type="compositionally biased region" description="Pro residues" evidence="8">
    <location>
        <begin position="293"/>
        <end position="303"/>
    </location>
</feature>
<organism evidence="10 11">
    <name type="scientific">Marasmius crinis-equi</name>
    <dbReference type="NCBI Taxonomy" id="585013"/>
    <lineage>
        <taxon>Eukaryota</taxon>
        <taxon>Fungi</taxon>
        <taxon>Dikarya</taxon>
        <taxon>Basidiomycota</taxon>
        <taxon>Agaricomycotina</taxon>
        <taxon>Agaricomycetes</taxon>
        <taxon>Agaricomycetidae</taxon>
        <taxon>Agaricales</taxon>
        <taxon>Marasmiineae</taxon>
        <taxon>Marasmiaceae</taxon>
        <taxon>Marasmius</taxon>
    </lineage>
</organism>
<feature type="region of interest" description="Disordered" evidence="8">
    <location>
        <begin position="287"/>
        <end position="339"/>
    </location>
</feature>
<evidence type="ECO:0000256" key="5">
    <source>
        <dbReference type="ARBA" id="ARBA00023242"/>
    </source>
</evidence>
<dbReference type="PROSITE" id="PS50082">
    <property type="entry name" value="WD_REPEATS_2"/>
    <property type="match status" value="2"/>
</dbReference>
<evidence type="ECO:0000259" key="9">
    <source>
        <dbReference type="SMART" id="SM01035"/>
    </source>
</evidence>
<gene>
    <name evidence="6 10" type="primary">ERB1</name>
    <name evidence="10" type="ORF">V5O48_001224</name>
</gene>
<dbReference type="SMART" id="SM00320">
    <property type="entry name" value="WD40"/>
    <property type="match status" value="6"/>
</dbReference>
<dbReference type="HAMAP" id="MF_03027">
    <property type="entry name" value="BOP1"/>
    <property type="match status" value="1"/>
</dbReference>
<reference evidence="10 11" key="1">
    <citation type="submission" date="2024-02" db="EMBL/GenBank/DDBJ databases">
        <title>A draft genome for the cacao thread blight pathogen Marasmius crinis-equi.</title>
        <authorList>
            <person name="Cohen S.P."/>
            <person name="Baruah I.K."/>
            <person name="Amoako-Attah I."/>
            <person name="Bukari Y."/>
            <person name="Meinhardt L.W."/>
            <person name="Bailey B.A."/>
        </authorList>
    </citation>
    <scope>NUCLEOTIDE SEQUENCE [LARGE SCALE GENOMIC DNA]</scope>
    <source>
        <strain evidence="10 11">GH-76</strain>
    </source>
</reference>
<comment type="similarity">
    <text evidence="6">Belongs to the WD repeat BOP1/ERB1 family.</text>
</comment>
<protein>
    <recommendedName>
        <fullName evidence="6">Ribosome biogenesis protein ERB1</fullName>
    </recommendedName>
    <alternativeName>
        <fullName evidence="6">Eukaryotic ribosome biogenesis protein 1</fullName>
    </alternativeName>
</protein>
<dbReference type="InterPro" id="IPR015943">
    <property type="entry name" value="WD40/YVTN_repeat-like_dom_sf"/>
</dbReference>
<dbReference type="InterPro" id="IPR001680">
    <property type="entry name" value="WD40_rpt"/>
</dbReference>
<feature type="domain" description="BOP1 N-terminal" evidence="9">
    <location>
        <begin position="143"/>
        <end position="399"/>
    </location>
</feature>
<proteinExistence type="inferred from homology"/>
<feature type="compositionally biased region" description="Acidic residues" evidence="8">
    <location>
        <begin position="33"/>
        <end position="91"/>
    </location>
</feature>
<evidence type="ECO:0000256" key="4">
    <source>
        <dbReference type="ARBA" id="ARBA00022737"/>
    </source>
</evidence>
<dbReference type="InterPro" id="IPR028598">
    <property type="entry name" value="BOP1/Erb1"/>
</dbReference>
<comment type="function">
    <text evidence="6">Component of the NOP7 complex, which is required for maturation of the 25S and 5.8S ribosomal RNAs and formation of the 60S ribosome.</text>
</comment>
<dbReference type="PANTHER" id="PTHR17605">
    <property type="entry name" value="RIBOSOME BIOGENESIS PROTEIN BOP1 BLOCK OF PROLIFERATION 1 PROTEIN"/>
    <property type="match status" value="1"/>
</dbReference>
<sequence>MTEAARASKKRKQGQHEDDNTAGTFKNAVDMEMLSEEEDGGNVESDDGEYEEFPGIDGDSDEEDSDFEDVEGEEDEEEDEEEEEESEDTDFEDHHVFPQAKTIISDITGQPKRVFPEIEPGYDSDSSTEDAPNRVGDIPMHWYDDLPHVGYDMHGKKVLKPARGDELDKFLETVEDPTAWTSAFDKNTQSDKPLSNEELELIRRLYENEVPDAEYDPYEPTTEWFTGKGKEEVMPLSAAPEPKRRWIPSKWEKKKVMKIVRAIRQGRIVPNKPKTASTQPQFYAIWSDTPSTHAPPLPAPKPALPTNAESYNPPEEYLPTPEERKEWEETDPEDRDRDYLPHKYSSLRLVPGYDRFIKERFNRQLDLYMAPRVQRVKLNIDPESLIPKLPSPSSLKPFPTYKSLRYQHPGLARCISVSPDGAWVISGDEKGTVVLWEVNVGREVKRWRFGGKIGALQWCPRVDASYFVVGVEETLHCVVPPHLSPSIYQVTQETLAPANLPAAPETASSVKWTTPASNTWTDETPLLTIRLPPGSGLPNHITWHRKGDYMASVSTGGNQGGVWIHQISKRHSQAPFKKVKGNVQLVQFHPLKPYFFVATQQYVRMYNLSEQKLVKTLMPGIKWISSMDIHPSGDHLIVGGYDRKLCWFDLELSDKPYKVLRYHSRAIRSLQFHPTYPLFASSSDDGSIQIFHARVYSDLMTDPLIVPLKILRGHDISNGLGVLQVKWCSRHPWLVSAGADGAVNVWCS</sequence>
<evidence type="ECO:0000256" key="7">
    <source>
        <dbReference type="PROSITE-ProRule" id="PRU00221"/>
    </source>
</evidence>
<accession>A0ABR3FZF2</accession>
<dbReference type="SMART" id="SM01035">
    <property type="entry name" value="BOP1NT"/>
    <property type="match status" value="1"/>
</dbReference>
<dbReference type="Pfam" id="PF08145">
    <property type="entry name" value="BOP1NT"/>
    <property type="match status" value="1"/>
</dbReference>
<evidence type="ECO:0000256" key="2">
    <source>
        <dbReference type="ARBA" id="ARBA00022552"/>
    </source>
</evidence>
<keyword evidence="4" id="KW-0677">Repeat</keyword>
<evidence type="ECO:0000256" key="8">
    <source>
        <dbReference type="SAM" id="MobiDB-lite"/>
    </source>
</evidence>
<keyword evidence="2 6" id="KW-0698">rRNA processing</keyword>
<dbReference type="InterPro" id="IPR036322">
    <property type="entry name" value="WD40_repeat_dom_sf"/>
</dbReference>
<evidence type="ECO:0000256" key="3">
    <source>
        <dbReference type="ARBA" id="ARBA00022574"/>
    </source>
</evidence>
<comment type="subunit">
    <text evidence="6">Component of the NOP7 complex, composed of ERB1, NOP7 and YTM1. Within the NOP7 complex ERB1 appears to interact directly with NOP7 and YTM1. The NOP7 complex also associates with the 66S pre-ribosome.</text>
</comment>
<evidence type="ECO:0000313" key="11">
    <source>
        <dbReference type="Proteomes" id="UP001465976"/>
    </source>
</evidence>
<feature type="region of interest" description="Disordered" evidence="8">
    <location>
        <begin position="1"/>
        <end position="136"/>
    </location>
</feature>
<dbReference type="Proteomes" id="UP001465976">
    <property type="component" value="Unassembled WGS sequence"/>
</dbReference>
<keyword evidence="11" id="KW-1185">Reference proteome</keyword>